<evidence type="ECO:0000256" key="5">
    <source>
        <dbReference type="ARBA" id="ARBA00022692"/>
    </source>
</evidence>
<evidence type="ECO:0000256" key="6">
    <source>
        <dbReference type="ARBA" id="ARBA00022989"/>
    </source>
</evidence>
<evidence type="ECO:0000256" key="1">
    <source>
        <dbReference type="ARBA" id="ARBA00002620"/>
    </source>
</evidence>
<gene>
    <name evidence="13" type="primary">LOC101846896</name>
</gene>
<dbReference type="RefSeq" id="XP_035827043.1">
    <property type="nucleotide sequence ID" value="XM_035971150.1"/>
</dbReference>
<keyword evidence="7" id="KW-0333">Golgi apparatus</keyword>
<dbReference type="GeneID" id="101846896"/>
<keyword evidence="5 11" id="KW-0812">Transmembrane</keyword>
<dbReference type="InterPro" id="IPR010876">
    <property type="entry name" value="C1orf43"/>
</dbReference>
<evidence type="ECO:0000256" key="11">
    <source>
        <dbReference type="SAM" id="Phobius"/>
    </source>
</evidence>
<evidence type="ECO:0000256" key="10">
    <source>
        <dbReference type="SAM" id="MobiDB-lite"/>
    </source>
</evidence>
<evidence type="ECO:0000256" key="8">
    <source>
        <dbReference type="ARBA" id="ARBA00023128"/>
    </source>
</evidence>
<comment type="function">
    <text evidence="1">General regulator of phagocytosis. Required to uptake Gram negative bacterium by macrophages.</text>
</comment>
<keyword evidence="8" id="KW-0496">Mitochondrion</keyword>
<evidence type="ECO:0000313" key="13">
    <source>
        <dbReference type="RefSeq" id="XP_035827043.1"/>
    </source>
</evidence>
<feature type="compositionally biased region" description="Basic and acidic residues" evidence="10">
    <location>
        <begin position="281"/>
        <end position="299"/>
    </location>
</feature>
<dbReference type="Pfam" id="PF07406">
    <property type="entry name" value="NICE-3"/>
    <property type="match status" value="1"/>
</dbReference>
<keyword evidence="6 11" id="KW-1133">Transmembrane helix</keyword>
<evidence type="ECO:0000256" key="9">
    <source>
        <dbReference type="ARBA" id="ARBA00023136"/>
    </source>
</evidence>
<dbReference type="PANTHER" id="PTHR21425">
    <property type="entry name" value="NICE-3"/>
    <property type="match status" value="1"/>
</dbReference>
<proteinExistence type="predicted"/>
<evidence type="ECO:0000313" key="12">
    <source>
        <dbReference type="Proteomes" id="UP000694888"/>
    </source>
</evidence>
<sequence length="299" mass="34032">MNDQSEKHSTQPSCLANRFSSAWVKNSFIMSTDLSLVSVVLFIAIGALLFCILFLFAKRQIVRFALKSARKPHVNIGSDVPKFLREKIHHCLEKTKSIYFEPTLLSEEVQNAACSTENHYYYRMKALDAFSNAVTTLQWGDSSVPRREAKQTIQLYLYCLCPSAAGSKDAVFIEKFARLYKHARHSPVIFGEKEFIRYMELLDKIIRLIKLDQKRRSKTLKAVDLEVQMKGSKGTETVVHEQKGEAIPLEDLHQRGRAGVNHAEPLTNRDISSGYSSTDRSSSDRGSAERLISQEERRV</sequence>
<evidence type="ECO:0000256" key="4">
    <source>
        <dbReference type="ARBA" id="ARBA00004555"/>
    </source>
</evidence>
<feature type="region of interest" description="Disordered" evidence="10">
    <location>
        <begin position="244"/>
        <end position="299"/>
    </location>
</feature>
<reference evidence="13" key="1">
    <citation type="submission" date="2025-08" db="UniProtKB">
        <authorList>
            <consortium name="RefSeq"/>
        </authorList>
    </citation>
    <scope>IDENTIFICATION</scope>
</reference>
<comment type="subcellular location">
    <subcellularLocation>
        <location evidence="4">Golgi apparatus</location>
    </subcellularLocation>
    <subcellularLocation>
        <location evidence="2">Membrane</location>
        <topology evidence="2">Single-pass membrane protein</topology>
    </subcellularLocation>
    <subcellularLocation>
        <location evidence="3">Mitochondrion</location>
    </subcellularLocation>
</comment>
<feature type="transmembrane region" description="Helical" evidence="11">
    <location>
        <begin position="34"/>
        <end position="57"/>
    </location>
</feature>
<accession>A0ABM1VXA0</accession>
<keyword evidence="9 11" id="KW-0472">Membrane</keyword>
<keyword evidence="12" id="KW-1185">Reference proteome</keyword>
<evidence type="ECO:0000256" key="7">
    <source>
        <dbReference type="ARBA" id="ARBA00023034"/>
    </source>
</evidence>
<name>A0ABM1VXA0_APLCA</name>
<protein>
    <submittedName>
        <fullName evidence="13">Protein C1orf43 homolog isoform X1</fullName>
    </submittedName>
</protein>
<organism evidence="12 13">
    <name type="scientific">Aplysia californica</name>
    <name type="common">California sea hare</name>
    <dbReference type="NCBI Taxonomy" id="6500"/>
    <lineage>
        <taxon>Eukaryota</taxon>
        <taxon>Metazoa</taxon>
        <taxon>Spiralia</taxon>
        <taxon>Lophotrochozoa</taxon>
        <taxon>Mollusca</taxon>
        <taxon>Gastropoda</taxon>
        <taxon>Heterobranchia</taxon>
        <taxon>Euthyneura</taxon>
        <taxon>Tectipleura</taxon>
        <taxon>Aplysiida</taxon>
        <taxon>Aplysioidea</taxon>
        <taxon>Aplysiidae</taxon>
        <taxon>Aplysia</taxon>
    </lineage>
</organism>
<dbReference type="PANTHER" id="PTHR21425:SF2">
    <property type="entry name" value="PROTEIN C1ORF43"/>
    <property type="match status" value="1"/>
</dbReference>
<evidence type="ECO:0000256" key="3">
    <source>
        <dbReference type="ARBA" id="ARBA00004173"/>
    </source>
</evidence>
<feature type="compositionally biased region" description="Basic and acidic residues" evidence="10">
    <location>
        <begin position="244"/>
        <end position="254"/>
    </location>
</feature>
<dbReference type="Proteomes" id="UP000694888">
    <property type="component" value="Unplaced"/>
</dbReference>
<evidence type="ECO:0000256" key="2">
    <source>
        <dbReference type="ARBA" id="ARBA00004167"/>
    </source>
</evidence>